<dbReference type="PANTHER" id="PTHR45745:SF1">
    <property type="entry name" value="PHOSPHOGLUCOMUTASE 2B-RELATED"/>
    <property type="match status" value="1"/>
</dbReference>
<evidence type="ECO:0000256" key="5">
    <source>
        <dbReference type="ARBA" id="ARBA00010231"/>
    </source>
</evidence>
<organism evidence="20 21">
    <name type="scientific">Bacillus cereus</name>
    <dbReference type="NCBI Taxonomy" id="1396"/>
    <lineage>
        <taxon>Bacteria</taxon>
        <taxon>Bacillati</taxon>
        <taxon>Bacillota</taxon>
        <taxon>Bacilli</taxon>
        <taxon>Bacillales</taxon>
        <taxon>Bacillaceae</taxon>
        <taxon>Bacillus</taxon>
        <taxon>Bacillus cereus group</taxon>
    </lineage>
</organism>
<evidence type="ECO:0000313" key="20">
    <source>
        <dbReference type="EMBL" id="PGQ04863.1"/>
    </source>
</evidence>
<dbReference type="SUPFAM" id="SSF53738">
    <property type="entry name" value="Phosphoglucomutase, first 3 domains"/>
    <property type="match status" value="3"/>
</dbReference>
<dbReference type="InterPro" id="IPR005846">
    <property type="entry name" value="A-D-PHexomutase_a/b/a-III"/>
</dbReference>
<dbReference type="GO" id="GO:0006166">
    <property type="term" value="P:purine ribonucleoside salvage"/>
    <property type="evidence" value="ECO:0007669"/>
    <property type="project" value="TreeGrafter"/>
</dbReference>
<dbReference type="PROSITE" id="PS00710">
    <property type="entry name" value="PGM_PMM"/>
    <property type="match status" value="1"/>
</dbReference>
<evidence type="ECO:0000256" key="14">
    <source>
        <dbReference type="ARBA" id="ARBA00041467"/>
    </source>
</evidence>
<evidence type="ECO:0000259" key="16">
    <source>
        <dbReference type="Pfam" id="PF00408"/>
    </source>
</evidence>
<keyword evidence="8" id="KW-0597">Phosphoprotein</keyword>
<comment type="cofactor">
    <cofactor evidence="2">
        <name>Mg(2+)</name>
        <dbReference type="ChEBI" id="CHEBI:18420"/>
    </cofactor>
</comment>
<evidence type="ECO:0000259" key="19">
    <source>
        <dbReference type="Pfam" id="PF02880"/>
    </source>
</evidence>
<proteinExistence type="inferred from homology"/>
<feature type="domain" description="Alpha-D-phosphohexomutase alpha/beta/alpha" evidence="18">
    <location>
        <begin position="210"/>
        <end position="317"/>
    </location>
</feature>
<keyword evidence="11 20" id="KW-0413">Isomerase</keyword>
<evidence type="ECO:0000256" key="13">
    <source>
        <dbReference type="ARBA" id="ARBA00041398"/>
    </source>
</evidence>
<evidence type="ECO:0000256" key="6">
    <source>
        <dbReference type="ARBA" id="ARBA00012728"/>
    </source>
</evidence>
<dbReference type="GO" id="GO:0000287">
    <property type="term" value="F:magnesium ion binding"/>
    <property type="evidence" value="ECO:0007669"/>
    <property type="project" value="InterPro"/>
</dbReference>
<gene>
    <name evidence="20" type="ORF">COA08_28735</name>
</gene>
<dbReference type="AlphaFoldDB" id="A0A2B8T1K4"/>
<evidence type="ECO:0000313" key="21">
    <source>
        <dbReference type="Proteomes" id="UP000221438"/>
    </source>
</evidence>
<evidence type="ECO:0000256" key="2">
    <source>
        <dbReference type="ARBA" id="ARBA00001946"/>
    </source>
</evidence>
<protein>
    <recommendedName>
        <fullName evidence="12">Phosphoglucomutase</fullName>
        <ecNumber evidence="6">5.4.2.2</ecNumber>
    </recommendedName>
    <alternativeName>
        <fullName evidence="14">Alpha-phosphoglucomutase</fullName>
    </alternativeName>
    <alternativeName>
        <fullName evidence="13">Glucose phosphomutase</fullName>
    </alternativeName>
</protein>
<dbReference type="PRINTS" id="PR00509">
    <property type="entry name" value="PGMPMM"/>
</dbReference>
<comment type="caution">
    <text evidence="20">The sequence shown here is derived from an EMBL/GenBank/DDBJ whole genome shotgun (WGS) entry which is preliminary data.</text>
</comment>
<evidence type="ECO:0000256" key="11">
    <source>
        <dbReference type="ARBA" id="ARBA00023235"/>
    </source>
</evidence>
<evidence type="ECO:0000256" key="1">
    <source>
        <dbReference type="ARBA" id="ARBA00000443"/>
    </source>
</evidence>
<dbReference type="CDD" id="cd05799">
    <property type="entry name" value="PGM2"/>
    <property type="match status" value="1"/>
</dbReference>
<dbReference type="EMBL" id="NUJQ01000059">
    <property type="protein sequence ID" value="PGQ04863.1"/>
    <property type="molecule type" value="Genomic_DNA"/>
</dbReference>
<comment type="catalytic activity">
    <reaction evidence="1">
        <text>alpha-D-glucose 1-phosphate = alpha-D-glucose 6-phosphate</text>
        <dbReference type="Rhea" id="RHEA:23536"/>
        <dbReference type="ChEBI" id="CHEBI:58225"/>
        <dbReference type="ChEBI" id="CHEBI:58601"/>
        <dbReference type="EC" id="5.4.2.2"/>
    </reaction>
</comment>
<dbReference type="InterPro" id="IPR005843">
    <property type="entry name" value="A-D-PHexomutase_C"/>
</dbReference>
<sequence>MDWKQEFSRWLSYAELDVELKEQLENMKQDEKKIEDSFYKNLEFGTGGMRGELGAGTNRLNVYTVRKATQGLAKFIEKLGEEAKKRGVVVAYDSRHKSPEFAMEVAATLGAHGITTYVFESLRPTPVLSFAVRHLHTVSGIVLTASHNPPEYNGYKVYGDDGGQLPPKEADELISYVNAVEDELTVEVADVEQLKADGLLHIIGQEVDDAYAAELNNVIINKEMVKEVGKDLKIVFTPLHGTSNISVRRGLEEVGFTDVTVVKEQELPDPNFSTVKSPNPEEHAAFEYAIRDGEKVGADVLIATDPDADRLGVAVRNHDGEFQVLTGNQTGALMLDYLLSQKKENGTLPENGVVLKTIVTSEIGRTIAKAYGLDTVDTLTGFKFIGEKIKQYEESGQYEFQFGYEESYGYLIRPFCRDKDAVQSVLFACEVAAYYKSQGKTLYDGLLEVFEKHGFFREDLVSLTLKGKDGAEQIQKMMATFRGNPPKEVAGFTVVAVEDYKESIITTLQGGNKEEIHLPKSNVLKYQLEDGSWFCLRPSGTEPKIKFYFGVQDDSLQNSEQKLLTIKEDIMNRL</sequence>
<evidence type="ECO:0000256" key="9">
    <source>
        <dbReference type="ARBA" id="ARBA00022723"/>
    </source>
</evidence>
<dbReference type="GO" id="GO:0004614">
    <property type="term" value="F:phosphoglucomutase activity"/>
    <property type="evidence" value="ECO:0007669"/>
    <property type="project" value="UniProtKB-EC"/>
</dbReference>
<dbReference type="Pfam" id="PF00408">
    <property type="entry name" value="PGM_PMM_IV"/>
    <property type="match status" value="1"/>
</dbReference>
<dbReference type="InterPro" id="IPR016066">
    <property type="entry name" value="A-D-PHexomutase_CS"/>
</dbReference>
<dbReference type="Proteomes" id="UP000221438">
    <property type="component" value="Unassembled WGS sequence"/>
</dbReference>
<evidence type="ECO:0000256" key="7">
    <source>
        <dbReference type="ARBA" id="ARBA00022526"/>
    </source>
</evidence>
<evidence type="ECO:0000256" key="3">
    <source>
        <dbReference type="ARBA" id="ARBA00005164"/>
    </source>
</evidence>
<dbReference type="GO" id="GO:0008973">
    <property type="term" value="F:phosphopentomutase activity"/>
    <property type="evidence" value="ECO:0007669"/>
    <property type="project" value="TreeGrafter"/>
</dbReference>
<evidence type="ECO:0000256" key="12">
    <source>
        <dbReference type="ARBA" id="ARBA00039995"/>
    </source>
</evidence>
<dbReference type="Pfam" id="PF02878">
    <property type="entry name" value="PGM_PMM_I"/>
    <property type="match status" value="1"/>
</dbReference>
<dbReference type="InterPro" id="IPR036900">
    <property type="entry name" value="A-D-PHexomutase_C_sf"/>
</dbReference>
<feature type="domain" description="Alpha-D-phosphohexomutase C-terminal" evidence="16">
    <location>
        <begin position="509"/>
        <end position="555"/>
    </location>
</feature>
<accession>A0A2B8T1K4</accession>
<dbReference type="Gene3D" id="3.30.310.50">
    <property type="entry name" value="Alpha-D-phosphohexomutase, C-terminal domain"/>
    <property type="match status" value="1"/>
</dbReference>
<dbReference type="InterPro" id="IPR005845">
    <property type="entry name" value="A-D-PHexomutase_a/b/a-II"/>
</dbReference>
<dbReference type="Pfam" id="PF02879">
    <property type="entry name" value="PGM_PMM_II"/>
    <property type="match status" value="1"/>
</dbReference>
<dbReference type="EC" id="5.4.2.2" evidence="6"/>
<name>A0A2B8T1K4_BACCE</name>
<evidence type="ECO:0000256" key="8">
    <source>
        <dbReference type="ARBA" id="ARBA00022553"/>
    </source>
</evidence>
<feature type="domain" description="Alpha-D-phosphohexomutase alpha/beta/alpha" evidence="17">
    <location>
        <begin position="43"/>
        <end position="180"/>
    </location>
</feature>
<dbReference type="Pfam" id="PF02880">
    <property type="entry name" value="PGM_PMM_III"/>
    <property type="match status" value="1"/>
</dbReference>
<feature type="domain" description="Alpha-D-phosphohexomutase alpha/beta/alpha" evidence="19">
    <location>
        <begin position="327"/>
        <end position="446"/>
    </location>
</feature>
<dbReference type="SUPFAM" id="SSF55957">
    <property type="entry name" value="Phosphoglucomutase, C-terminal domain"/>
    <property type="match status" value="1"/>
</dbReference>
<evidence type="ECO:0000259" key="18">
    <source>
        <dbReference type="Pfam" id="PF02879"/>
    </source>
</evidence>
<comment type="pathway">
    <text evidence="4">Lipid metabolism.</text>
</comment>
<keyword evidence="7" id="KW-0119">Carbohydrate metabolism</keyword>
<reference evidence="20 21" key="1">
    <citation type="submission" date="2017-09" db="EMBL/GenBank/DDBJ databases">
        <title>Large-scale bioinformatics analysis of Bacillus genomes uncovers conserved roles of natural products in bacterial physiology.</title>
        <authorList>
            <consortium name="Agbiome Team Llc"/>
            <person name="Bleich R.M."/>
            <person name="Grubbs K.J."/>
            <person name="Santa Maria K.C."/>
            <person name="Allen S.E."/>
            <person name="Farag S."/>
            <person name="Shank E.A."/>
            <person name="Bowers A."/>
        </authorList>
    </citation>
    <scope>NUCLEOTIDE SEQUENCE [LARGE SCALE GENOMIC DNA]</scope>
    <source>
        <strain evidence="20 21">AFS046104</strain>
    </source>
</reference>
<dbReference type="GO" id="GO:0006006">
    <property type="term" value="P:glucose metabolic process"/>
    <property type="evidence" value="ECO:0007669"/>
    <property type="project" value="UniProtKB-KW"/>
</dbReference>
<dbReference type="InterPro" id="IPR016055">
    <property type="entry name" value="A-D-PHexomutase_a/b/a-I/II/III"/>
</dbReference>
<evidence type="ECO:0000256" key="15">
    <source>
        <dbReference type="RuleBase" id="RU004326"/>
    </source>
</evidence>
<keyword evidence="9 15" id="KW-0479">Metal-binding</keyword>
<dbReference type="PANTHER" id="PTHR45745">
    <property type="entry name" value="PHOSPHOMANNOMUTASE 45A"/>
    <property type="match status" value="1"/>
</dbReference>
<dbReference type="InterPro" id="IPR005844">
    <property type="entry name" value="A-D-PHexomutase_a/b/a-I"/>
</dbReference>
<comment type="pathway">
    <text evidence="3">Glycolipid metabolism; diglucosyl-diacylglycerol biosynthesis.</text>
</comment>
<comment type="similarity">
    <text evidence="5 15">Belongs to the phosphohexose mutase family.</text>
</comment>
<dbReference type="Gene3D" id="3.40.120.10">
    <property type="entry name" value="Alpha-D-Glucose-1,6-Bisphosphate, subunit A, domain 3"/>
    <property type="match status" value="3"/>
</dbReference>
<evidence type="ECO:0000256" key="10">
    <source>
        <dbReference type="ARBA" id="ARBA00022842"/>
    </source>
</evidence>
<keyword evidence="10 15" id="KW-0460">Magnesium</keyword>
<evidence type="ECO:0000256" key="4">
    <source>
        <dbReference type="ARBA" id="ARBA00005189"/>
    </source>
</evidence>
<evidence type="ECO:0000259" key="17">
    <source>
        <dbReference type="Pfam" id="PF02878"/>
    </source>
</evidence>
<dbReference type="RefSeq" id="WP_097832230.1">
    <property type="nucleotide sequence ID" value="NZ_CP089518.1"/>
</dbReference>
<dbReference type="InterPro" id="IPR005841">
    <property type="entry name" value="Alpha-D-phosphohexomutase_SF"/>
</dbReference>
<keyword evidence="7" id="KW-0313">Glucose metabolism</keyword>